<evidence type="ECO:0000313" key="2">
    <source>
        <dbReference type="Proteomes" id="UP001420932"/>
    </source>
</evidence>
<dbReference type="EMBL" id="JBBNAF010000004">
    <property type="protein sequence ID" value="KAK9150308.1"/>
    <property type="molecule type" value="Genomic_DNA"/>
</dbReference>
<organism evidence="1 2">
    <name type="scientific">Stephania yunnanensis</name>
    <dbReference type="NCBI Taxonomy" id="152371"/>
    <lineage>
        <taxon>Eukaryota</taxon>
        <taxon>Viridiplantae</taxon>
        <taxon>Streptophyta</taxon>
        <taxon>Embryophyta</taxon>
        <taxon>Tracheophyta</taxon>
        <taxon>Spermatophyta</taxon>
        <taxon>Magnoliopsida</taxon>
        <taxon>Ranunculales</taxon>
        <taxon>Menispermaceae</taxon>
        <taxon>Menispermoideae</taxon>
        <taxon>Cissampelideae</taxon>
        <taxon>Stephania</taxon>
    </lineage>
</organism>
<dbReference type="Proteomes" id="UP001420932">
    <property type="component" value="Unassembled WGS sequence"/>
</dbReference>
<reference evidence="1 2" key="1">
    <citation type="submission" date="2024-01" db="EMBL/GenBank/DDBJ databases">
        <title>Genome assemblies of Stephania.</title>
        <authorList>
            <person name="Yang L."/>
        </authorList>
    </citation>
    <scope>NUCLEOTIDE SEQUENCE [LARGE SCALE GENOMIC DNA]</scope>
    <source>
        <strain evidence="1">YNDBR</strain>
        <tissue evidence="1">Leaf</tissue>
    </source>
</reference>
<name>A0AAP0PMR2_9MAGN</name>
<comment type="caution">
    <text evidence="1">The sequence shown here is derived from an EMBL/GenBank/DDBJ whole genome shotgun (WGS) entry which is preliminary data.</text>
</comment>
<accession>A0AAP0PMR2</accession>
<dbReference type="AlphaFoldDB" id="A0AAP0PMR2"/>
<evidence type="ECO:0000313" key="1">
    <source>
        <dbReference type="EMBL" id="KAK9150308.1"/>
    </source>
</evidence>
<sequence>MVVWCGMNQGGRCMNGEAGRQGVAGQTYARQDKHHMKNYEWKRLWAENKKFTVSFLAEGGASIQEESRRRFSISLDSRELAWARRIMENHISKVLRLWRVGHHGWSTVLVPNNDNKGWNALLIALQNDDESTKGSASGAMVTCTRTHECREHVEAHAIPVPETSTNNPVLVHQEVARTQGIQVLASIPLEIGWLPGSLNLSLVKEINDGALIKEWHLIVVSSVHPPSLGGV</sequence>
<gene>
    <name evidence="1" type="ORF">Syun_008617</name>
</gene>
<keyword evidence="2" id="KW-1185">Reference proteome</keyword>
<proteinExistence type="predicted"/>
<protein>
    <submittedName>
        <fullName evidence="1">Uncharacterized protein</fullName>
    </submittedName>
</protein>